<evidence type="ECO:0000313" key="1">
    <source>
        <dbReference type="EMBL" id="AVK76633.1"/>
    </source>
</evidence>
<dbReference type="GeneID" id="36842309"/>
<name>A0A2U7UDW9_9VIRU</name>
<reference evidence="1" key="1">
    <citation type="journal article" date="2018" name="Nat. Commun.">
        <title>Diversity and evolution of the emerging Pandoraviridae family.</title>
        <authorList>
            <person name="Legendre M."/>
            <person name="Fabre E."/>
            <person name="Poirot O."/>
            <person name="Jeudy S."/>
            <person name="Lartigue A."/>
            <person name="Alempic J.M."/>
            <person name="Beucher L."/>
            <person name="Philippe N."/>
            <person name="Bertaux L."/>
            <person name="Christo-Foroux E."/>
            <person name="Labadie K."/>
            <person name="Coute Y."/>
            <person name="Abergel C."/>
            <person name="Claverie J.M."/>
        </authorList>
    </citation>
    <scope>NUCLEOTIDE SEQUENCE [LARGE SCALE GENOMIC DNA]</scope>
    <source>
        <strain evidence="1">Neocaledonia</strain>
    </source>
</reference>
<dbReference type="EMBL" id="MG011690">
    <property type="protein sequence ID" value="AVK76633.1"/>
    <property type="molecule type" value="Genomic_DNA"/>
</dbReference>
<protein>
    <submittedName>
        <fullName evidence="1">Uncharacterized protein</fullName>
    </submittedName>
</protein>
<organism evidence="1">
    <name type="scientific">Pandoravirus neocaledonia</name>
    <dbReference type="NCBI Taxonomy" id="2107708"/>
    <lineage>
        <taxon>Viruses</taxon>
        <taxon>Pandoravirus</taxon>
    </lineage>
</organism>
<gene>
    <name evidence="1" type="ORF">pneo_cds_1026</name>
</gene>
<proteinExistence type="predicted"/>
<sequence>MPSMRYCPYGFNYTPEFDSPLTCWLPAAALVMALGRRDRSRCLVDMGMWMTMAASFVCSTYGGWIDCCVRCVLAPLRRGLSPHKGQHLHDTKHLKADRFDGTVNDVISRLAPDRLHPLLLTASARTALGIDWSVRDAVIAQVVKYVARAKTLLGAPEPAGAYLVRALAMYSHSLG</sequence>
<dbReference type="KEGG" id="vg:36842309"/>
<dbReference type="Proteomes" id="UP000249287">
    <property type="component" value="Segment"/>
</dbReference>
<accession>A0A2U7UDW9</accession>
<dbReference type="RefSeq" id="YP_009482636.1">
    <property type="nucleotide sequence ID" value="NC_037666.1"/>
</dbReference>